<comment type="caution">
    <text evidence="2">The sequence shown here is derived from an EMBL/GenBank/DDBJ whole genome shotgun (WGS) entry which is preliminary data.</text>
</comment>
<dbReference type="Gene3D" id="3.30.1540.10">
    <property type="entry name" value="formyl-coa transferase, domain 3"/>
    <property type="match status" value="1"/>
</dbReference>
<organism evidence="2 3">
    <name type="scientific">Saccharopolyspora gloriosae</name>
    <dbReference type="NCBI Taxonomy" id="455344"/>
    <lineage>
        <taxon>Bacteria</taxon>
        <taxon>Bacillati</taxon>
        <taxon>Actinomycetota</taxon>
        <taxon>Actinomycetes</taxon>
        <taxon>Pseudonocardiales</taxon>
        <taxon>Pseudonocardiaceae</taxon>
        <taxon>Saccharopolyspora</taxon>
    </lineage>
</organism>
<accession>A0A840NG67</accession>
<dbReference type="InterPro" id="IPR003673">
    <property type="entry name" value="CoA-Trfase_fam_III"/>
</dbReference>
<evidence type="ECO:0000313" key="3">
    <source>
        <dbReference type="Proteomes" id="UP000580474"/>
    </source>
</evidence>
<dbReference type="Proteomes" id="UP000580474">
    <property type="component" value="Unassembled WGS sequence"/>
</dbReference>
<dbReference type="SUPFAM" id="SSF89796">
    <property type="entry name" value="CoA-transferase family III (CaiB/BaiF)"/>
    <property type="match status" value="1"/>
</dbReference>
<name>A0A840NG67_9PSEU</name>
<dbReference type="InterPro" id="IPR044855">
    <property type="entry name" value="CoA-Trfase_III_dom3_sf"/>
</dbReference>
<dbReference type="PANTHER" id="PTHR48207">
    <property type="entry name" value="SUCCINATE--HYDROXYMETHYLGLUTARATE COA-TRANSFERASE"/>
    <property type="match status" value="1"/>
</dbReference>
<evidence type="ECO:0000313" key="2">
    <source>
        <dbReference type="EMBL" id="MBB5069243.1"/>
    </source>
</evidence>
<protein>
    <submittedName>
        <fullName evidence="2">Crotonobetainyl-CoA:carnitine CoA-transferase CaiB-like acyl-CoA transferase</fullName>
    </submittedName>
</protein>
<dbReference type="GO" id="GO:0008410">
    <property type="term" value="F:CoA-transferase activity"/>
    <property type="evidence" value="ECO:0007669"/>
    <property type="project" value="TreeGrafter"/>
</dbReference>
<gene>
    <name evidence="2" type="ORF">BJ969_002331</name>
</gene>
<dbReference type="PANTHER" id="PTHR48207:SF3">
    <property type="entry name" value="SUCCINATE--HYDROXYMETHYLGLUTARATE COA-TRANSFERASE"/>
    <property type="match status" value="1"/>
</dbReference>
<dbReference type="Gene3D" id="3.40.50.10540">
    <property type="entry name" value="Crotonobetainyl-coa:carnitine coa-transferase, domain 1"/>
    <property type="match status" value="1"/>
</dbReference>
<proteinExistence type="predicted"/>
<sequence>MNETPAPPAGKLLDGVRVLDLTNVLAGPFAAYQLALLGADVVKVEIPGTGDLARRLGAETELNEQRLGASFLAQNGGKRSMTVNLKSERGRAVLLRAVEQADVLVENFRPGVLDRLDLGWDRLREANPRLVYCAISGFGQDGPLRDRPAYDQIVQGLSGMMSATGTRESGPLRAGYPVADTLGGMAAAFSIAAALVHRDRTGEGTMLDVSMLESALTAMGWAVSNHLIAGQEPERIGNDNVTAAPSGTFGTADGLLNIAANEQRQFAALCRVVGRPELADDARFAERTARKVHRHELTRELEAALAARTAVEWERLLAPAGVPAARVLTVPDALRQEQVEARDFVHDLPFPEHPERTLRVLGSPVRVQGTAATPACPPPLLGEHTDALLAELGYDATDIAALRAEGAV</sequence>
<keyword evidence="3" id="KW-1185">Reference proteome</keyword>
<reference evidence="2 3" key="1">
    <citation type="submission" date="2020-08" db="EMBL/GenBank/DDBJ databases">
        <title>Sequencing the genomes of 1000 actinobacteria strains.</title>
        <authorList>
            <person name="Klenk H.-P."/>
        </authorList>
    </citation>
    <scope>NUCLEOTIDE SEQUENCE [LARGE SCALE GENOMIC DNA]</scope>
    <source>
        <strain evidence="2 3">DSM 45582</strain>
    </source>
</reference>
<dbReference type="InterPro" id="IPR050483">
    <property type="entry name" value="CoA-transferase_III_domain"/>
</dbReference>
<dbReference type="InterPro" id="IPR023606">
    <property type="entry name" value="CoA-Trfase_III_dom_1_sf"/>
</dbReference>
<keyword evidence="1 2" id="KW-0808">Transferase</keyword>
<dbReference type="RefSeq" id="WP_184478951.1">
    <property type="nucleotide sequence ID" value="NZ_JACHIV010000001.1"/>
</dbReference>
<dbReference type="EMBL" id="JACHIV010000001">
    <property type="protein sequence ID" value="MBB5069243.1"/>
    <property type="molecule type" value="Genomic_DNA"/>
</dbReference>
<evidence type="ECO:0000256" key="1">
    <source>
        <dbReference type="ARBA" id="ARBA00022679"/>
    </source>
</evidence>
<dbReference type="AlphaFoldDB" id="A0A840NG67"/>
<dbReference type="Pfam" id="PF02515">
    <property type="entry name" value="CoA_transf_3"/>
    <property type="match status" value="1"/>
</dbReference>